<dbReference type="InterPro" id="IPR055066">
    <property type="entry name" value="AASDHPPT_N"/>
</dbReference>
<comment type="similarity">
    <text evidence="1">Belongs to the P-Pant transferase superfamily. Gsp/Sfp/HetI/AcpT family.</text>
</comment>
<evidence type="ECO:0000256" key="1">
    <source>
        <dbReference type="ARBA" id="ARBA00010990"/>
    </source>
</evidence>
<sequence length="247" mass="29514">MQKLNYLRDRRVILNNNIHIYLVNLDNYRERFKKFKEILTVEELSKARTFYSLCDQERYIVVRALIRIVLSLYLNLKPKEIVFVYNQYGKPFVLRENKCSLSFNISHSKDMLAIAIANRSIGIDIEPIKHFNNIDEYIDIFLDMDLKNDLRLKTYEEKQEIFLRFWTIIESYVKAVGRGIIYPISNKMKNIASLHTRVLVSSEMDFSTDVLYSFKKIQITDYICTCCVLKSFDEFIIFRDDNLLEMY</sequence>
<proteinExistence type="inferred from homology"/>
<dbReference type="PANTHER" id="PTHR12215">
    <property type="entry name" value="PHOSPHOPANTETHEINE TRANSFERASE"/>
    <property type="match status" value="1"/>
</dbReference>
<gene>
    <name evidence="5" type="ORF">CN475_23135</name>
</gene>
<feature type="domain" description="4'-phosphopantetheinyl transferase" evidence="3">
    <location>
        <begin position="120"/>
        <end position="227"/>
    </location>
</feature>
<dbReference type="Gene3D" id="3.90.470.20">
    <property type="entry name" value="4'-phosphopantetheinyl transferase domain"/>
    <property type="match status" value="2"/>
</dbReference>
<dbReference type="InterPro" id="IPR037143">
    <property type="entry name" value="4-PPantetheinyl_Trfase_dom_sf"/>
</dbReference>
<evidence type="ECO:0000313" key="5">
    <source>
        <dbReference type="EMBL" id="PEQ83431.1"/>
    </source>
</evidence>
<dbReference type="RefSeq" id="WP_098324091.1">
    <property type="nucleotide sequence ID" value="NZ_NTXW01000044.1"/>
</dbReference>
<dbReference type="Pfam" id="PF22624">
    <property type="entry name" value="AASDHPPT_N"/>
    <property type="match status" value="1"/>
</dbReference>
<dbReference type="Proteomes" id="UP000219869">
    <property type="component" value="Unassembled WGS sequence"/>
</dbReference>
<dbReference type="PANTHER" id="PTHR12215:SF10">
    <property type="entry name" value="L-AMINOADIPATE-SEMIALDEHYDE DEHYDROGENASE-PHOSPHOPANTETHEINYL TRANSFERASE"/>
    <property type="match status" value="1"/>
</dbReference>
<dbReference type="InterPro" id="IPR050559">
    <property type="entry name" value="P-Pant_transferase_sf"/>
</dbReference>
<reference evidence="5 6" key="1">
    <citation type="submission" date="2017-09" db="EMBL/GenBank/DDBJ databases">
        <title>Large-scale bioinformatics analysis of Bacillus genomes uncovers conserved roles of natural products in bacterial physiology.</title>
        <authorList>
            <consortium name="Agbiome Team Llc"/>
            <person name="Bleich R.M."/>
            <person name="Kirk G.J."/>
            <person name="Santa Maria K.C."/>
            <person name="Allen S.E."/>
            <person name="Farag S."/>
            <person name="Shank E.A."/>
            <person name="Bowers A."/>
        </authorList>
    </citation>
    <scope>NUCLEOTIDE SEQUENCE [LARGE SCALE GENOMIC DNA]</scope>
    <source>
        <strain evidence="5 6">AFS006334</strain>
    </source>
</reference>
<dbReference type="InterPro" id="IPR008278">
    <property type="entry name" value="4-PPantetheinyl_Trfase_dom"/>
</dbReference>
<dbReference type="GO" id="GO:0008897">
    <property type="term" value="F:holo-[acyl-carrier-protein] synthase activity"/>
    <property type="evidence" value="ECO:0007669"/>
    <property type="project" value="InterPro"/>
</dbReference>
<accession>A0A9X6UIE8</accession>
<protein>
    <recommendedName>
        <fullName evidence="7">4'-phosphopantetheinyl transferase domain-containing protein</fullName>
    </recommendedName>
</protein>
<dbReference type="SUPFAM" id="SSF56214">
    <property type="entry name" value="4'-phosphopantetheinyl transferase"/>
    <property type="match status" value="2"/>
</dbReference>
<dbReference type="GO" id="GO:0019878">
    <property type="term" value="P:lysine biosynthetic process via aminoadipic acid"/>
    <property type="evidence" value="ECO:0007669"/>
    <property type="project" value="TreeGrafter"/>
</dbReference>
<evidence type="ECO:0000313" key="6">
    <source>
        <dbReference type="Proteomes" id="UP000219869"/>
    </source>
</evidence>
<organism evidence="5 6">
    <name type="scientific">Bacillus cereus</name>
    <dbReference type="NCBI Taxonomy" id="1396"/>
    <lineage>
        <taxon>Bacteria</taxon>
        <taxon>Bacillati</taxon>
        <taxon>Bacillota</taxon>
        <taxon>Bacilli</taxon>
        <taxon>Bacillales</taxon>
        <taxon>Bacillaceae</taxon>
        <taxon>Bacillus</taxon>
        <taxon>Bacillus cereus group</taxon>
    </lineage>
</organism>
<evidence type="ECO:0000259" key="4">
    <source>
        <dbReference type="Pfam" id="PF22624"/>
    </source>
</evidence>
<dbReference type="GO" id="GO:0005829">
    <property type="term" value="C:cytosol"/>
    <property type="evidence" value="ECO:0007669"/>
    <property type="project" value="TreeGrafter"/>
</dbReference>
<dbReference type="AlphaFoldDB" id="A0A9X6UIE8"/>
<evidence type="ECO:0000259" key="3">
    <source>
        <dbReference type="Pfam" id="PF01648"/>
    </source>
</evidence>
<evidence type="ECO:0008006" key="7">
    <source>
        <dbReference type="Google" id="ProtNLM"/>
    </source>
</evidence>
<dbReference type="EMBL" id="NTXW01000044">
    <property type="protein sequence ID" value="PEQ83431.1"/>
    <property type="molecule type" value="Genomic_DNA"/>
</dbReference>
<name>A0A9X6UIE8_BACCE</name>
<dbReference type="GO" id="GO:0000287">
    <property type="term" value="F:magnesium ion binding"/>
    <property type="evidence" value="ECO:0007669"/>
    <property type="project" value="InterPro"/>
</dbReference>
<keyword evidence="2" id="KW-0808">Transferase</keyword>
<evidence type="ECO:0000256" key="2">
    <source>
        <dbReference type="ARBA" id="ARBA00022679"/>
    </source>
</evidence>
<feature type="domain" description="4'-phosphopantetheinyl transferase N-terminal" evidence="4">
    <location>
        <begin position="29"/>
        <end position="115"/>
    </location>
</feature>
<comment type="caution">
    <text evidence="5">The sequence shown here is derived from an EMBL/GenBank/DDBJ whole genome shotgun (WGS) entry which is preliminary data.</text>
</comment>
<dbReference type="Pfam" id="PF01648">
    <property type="entry name" value="ACPS"/>
    <property type="match status" value="1"/>
</dbReference>